<proteinExistence type="predicted"/>
<evidence type="ECO:0000313" key="3">
    <source>
        <dbReference type="Proteomes" id="UP000306509"/>
    </source>
</evidence>
<name>A0A4U8Q496_9FIRM</name>
<evidence type="ECO:0000313" key="2">
    <source>
        <dbReference type="EMBL" id="TLC99634.1"/>
    </source>
</evidence>
<evidence type="ECO:0000256" key="1">
    <source>
        <dbReference type="SAM" id="MobiDB-lite"/>
    </source>
</evidence>
<dbReference type="STRING" id="180332.GCA_000797495_02379"/>
<keyword evidence="3" id="KW-1185">Reference proteome</keyword>
<gene>
    <name evidence="2" type="ORF">DSM106044_03586</name>
</gene>
<organism evidence="2 3">
    <name type="scientific">Robinsoniella peoriensis</name>
    <dbReference type="NCBI Taxonomy" id="180332"/>
    <lineage>
        <taxon>Bacteria</taxon>
        <taxon>Bacillati</taxon>
        <taxon>Bacillota</taxon>
        <taxon>Clostridia</taxon>
        <taxon>Lachnospirales</taxon>
        <taxon>Lachnospiraceae</taxon>
        <taxon>Robinsoniella</taxon>
    </lineage>
</organism>
<accession>A0A4U8Q496</accession>
<feature type="compositionally biased region" description="Basic and acidic residues" evidence="1">
    <location>
        <begin position="13"/>
        <end position="22"/>
    </location>
</feature>
<protein>
    <submittedName>
        <fullName evidence="2">Uncharacterized protein</fullName>
    </submittedName>
</protein>
<dbReference type="AlphaFoldDB" id="A0A4U8Q496"/>
<reference evidence="2 3" key="1">
    <citation type="journal article" date="2019" name="Anaerobe">
        <title>Detection of Robinsoniella peoriensis in multiple bone samples of a trauma patient.</title>
        <authorList>
            <person name="Schrottner P."/>
            <person name="Hartwich K."/>
            <person name="Bunk B."/>
            <person name="Schober I."/>
            <person name="Helbig S."/>
            <person name="Rudolph W.W."/>
            <person name="Gunzer F."/>
        </authorList>
    </citation>
    <scope>NUCLEOTIDE SEQUENCE [LARGE SCALE GENOMIC DNA]</scope>
    <source>
        <strain evidence="2 3">DSM 106044</strain>
    </source>
</reference>
<dbReference type="Proteomes" id="UP000306509">
    <property type="component" value="Unassembled WGS sequence"/>
</dbReference>
<dbReference type="EMBL" id="QGQD01000068">
    <property type="protein sequence ID" value="TLC99634.1"/>
    <property type="molecule type" value="Genomic_DNA"/>
</dbReference>
<feature type="region of interest" description="Disordered" evidence="1">
    <location>
        <begin position="1"/>
        <end position="23"/>
    </location>
</feature>
<dbReference type="RefSeq" id="WP_138003207.1">
    <property type="nucleotide sequence ID" value="NZ_QGQD01000068.1"/>
</dbReference>
<comment type="caution">
    <text evidence="2">The sequence shown here is derived from an EMBL/GenBank/DDBJ whole genome shotgun (WGS) entry which is preliminary data.</text>
</comment>
<sequence length="90" mass="9911">MTEEAAEQATEQSEAKEPDSMEIHYNVTGPRRKELAAAVRNFIGMALVYMKAPTYGFAVGNYIIDRNGTLIGKENKELIGALTAQNFTLT</sequence>